<dbReference type="PANTHER" id="PTHR30154:SF34">
    <property type="entry name" value="TRANSCRIPTIONAL REGULATOR AZLB"/>
    <property type="match status" value="1"/>
</dbReference>
<dbReference type="InterPro" id="IPR019887">
    <property type="entry name" value="Tscrpt_reg_AsnC/Lrp_C"/>
</dbReference>
<organism evidence="5 6">
    <name type="scientific">Cryptosporangium aurantiacum</name>
    <dbReference type="NCBI Taxonomy" id="134849"/>
    <lineage>
        <taxon>Bacteria</taxon>
        <taxon>Bacillati</taxon>
        <taxon>Actinomycetota</taxon>
        <taxon>Actinomycetes</taxon>
        <taxon>Cryptosporangiales</taxon>
        <taxon>Cryptosporangiaceae</taxon>
        <taxon>Cryptosporangium</taxon>
    </lineage>
</organism>
<name>A0A1M7RM52_9ACTN</name>
<keyword evidence="6" id="KW-1185">Reference proteome</keyword>
<evidence type="ECO:0000259" key="4">
    <source>
        <dbReference type="PROSITE" id="PS50956"/>
    </source>
</evidence>
<keyword evidence="3" id="KW-0804">Transcription</keyword>
<evidence type="ECO:0000313" key="6">
    <source>
        <dbReference type="Proteomes" id="UP000184440"/>
    </source>
</evidence>
<keyword evidence="1" id="KW-0805">Transcription regulation</keyword>
<dbReference type="GO" id="GO:0043200">
    <property type="term" value="P:response to amino acid"/>
    <property type="evidence" value="ECO:0007669"/>
    <property type="project" value="TreeGrafter"/>
</dbReference>
<dbReference type="Gene3D" id="1.10.10.10">
    <property type="entry name" value="Winged helix-like DNA-binding domain superfamily/Winged helix DNA-binding domain"/>
    <property type="match status" value="2"/>
</dbReference>
<dbReference type="Gene3D" id="3.30.70.920">
    <property type="match status" value="1"/>
</dbReference>
<evidence type="ECO:0000256" key="1">
    <source>
        <dbReference type="ARBA" id="ARBA00023015"/>
    </source>
</evidence>
<dbReference type="Pfam" id="PF13404">
    <property type="entry name" value="HTH_AsnC-type"/>
    <property type="match status" value="2"/>
</dbReference>
<dbReference type="InterPro" id="IPR011008">
    <property type="entry name" value="Dimeric_a/b-barrel"/>
</dbReference>
<protein>
    <submittedName>
        <fullName evidence="5">DNA-binding transcriptional regulator, Lrp family</fullName>
    </submittedName>
</protein>
<dbReference type="RefSeq" id="WP_073264965.1">
    <property type="nucleotide sequence ID" value="NZ_FRCS01000022.1"/>
</dbReference>
<dbReference type="InterPro" id="IPR036390">
    <property type="entry name" value="WH_DNA-bd_sf"/>
</dbReference>
<reference evidence="5 6" key="1">
    <citation type="submission" date="2016-11" db="EMBL/GenBank/DDBJ databases">
        <authorList>
            <person name="Jaros S."/>
            <person name="Januszkiewicz K."/>
            <person name="Wedrychowicz H."/>
        </authorList>
    </citation>
    <scope>NUCLEOTIDE SEQUENCE [LARGE SCALE GENOMIC DNA]</scope>
    <source>
        <strain evidence="5 6">DSM 46144</strain>
    </source>
</reference>
<dbReference type="PROSITE" id="PS50956">
    <property type="entry name" value="HTH_ASNC_2"/>
    <property type="match status" value="1"/>
</dbReference>
<dbReference type="SUPFAM" id="SSF46785">
    <property type="entry name" value="Winged helix' DNA-binding domain"/>
    <property type="match status" value="1"/>
</dbReference>
<evidence type="ECO:0000256" key="2">
    <source>
        <dbReference type="ARBA" id="ARBA00023125"/>
    </source>
</evidence>
<gene>
    <name evidence="5" type="ORF">SAMN05443668_1227</name>
</gene>
<dbReference type="InterPro" id="IPR036388">
    <property type="entry name" value="WH-like_DNA-bd_sf"/>
</dbReference>
<feature type="domain" description="HTH asnC-type" evidence="4">
    <location>
        <begin position="181"/>
        <end position="241"/>
    </location>
</feature>
<proteinExistence type="predicted"/>
<dbReference type="InterPro" id="IPR000485">
    <property type="entry name" value="AsnC-type_HTH_dom"/>
</dbReference>
<evidence type="ECO:0000256" key="3">
    <source>
        <dbReference type="ARBA" id="ARBA00023163"/>
    </source>
</evidence>
<evidence type="ECO:0000313" key="5">
    <source>
        <dbReference type="EMBL" id="SHN47269.1"/>
    </source>
</evidence>
<dbReference type="SMART" id="SM00344">
    <property type="entry name" value="HTH_ASNC"/>
    <property type="match status" value="2"/>
</dbReference>
<dbReference type="PANTHER" id="PTHR30154">
    <property type="entry name" value="LEUCINE-RESPONSIVE REGULATORY PROTEIN"/>
    <property type="match status" value="1"/>
</dbReference>
<keyword evidence="2 5" id="KW-0238">DNA-binding</keyword>
<dbReference type="SUPFAM" id="SSF54909">
    <property type="entry name" value="Dimeric alpha+beta barrel"/>
    <property type="match status" value="1"/>
</dbReference>
<dbReference type="PRINTS" id="PR00033">
    <property type="entry name" value="HTHASNC"/>
</dbReference>
<accession>A0A1M7RM52</accession>
<dbReference type="GO" id="GO:0005829">
    <property type="term" value="C:cytosol"/>
    <property type="evidence" value="ECO:0007669"/>
    <property type="project" value="TreeGrafter"/>
</dbReference>
<sequence>MTPESTSSAPLDAVDLQLVTALQTAPRADWRRIGRAIGVDASTAARRWDRLVGSGRAWLSCYPLTLAAGPPVVAVIELDCAPGQIPSVVAELADDPHLITMEQVTGGRDLLLTAVFGDLATLARYAGFRLGTLPGIAATRTQVATAVHVEGSRWRLERLDTSGREALARPSGSADAPRIGLAAEDEDLVRELQRDFRQPVTRLAERTGLSPSTVRRRIARLEAGGTLVYRCEVARSLSGWPVGVTLWAVAPPGEVADVAAQLAGARETRLCASLSGAANLMVTIWLRSIGDLPAFEARLGRQFPRLVVTDRAVTLWPVKLGGHVLDAAGRHLRLVPLALWTDPAADAAESALLGRLRLPAPR</sequence>
<dbReference type="EMBL" id="FRCS01000022">
    <property type="protein sequence ID" value="SHN47269.1"/>
    <property type="molecule type" value="Genomic_DNA"/>
</dbReference>
<dbReference type="Pfam" id="PF01037">
    <property type="entry name" value="AsnC_trans_reg"/>
    <property type="match status" value="1"/>
</dbReference>
<dbReference type="InterPro" id="IPR019888">
    <property type="entry name" value="Tscrpt_reg_AsnC-like"/>
</dbReference>
<dbReference type="OrthoDB" id="4050641at2"/>
<dbReference type="STRING" id="134849.SAMN05443668_1227"/>
<dbReference type="Proteomes" id="UP000184440">
    <property type="component" value="Unassembled WGS sequence"/>
</dbReference>
<dbReference type="GO" id="GO:0043565">
    <property type="term" value="F:sequence-specific DNA binding"/>
    <property type="evidence" value="ECO:0007669"/>
    <property type="project" value="InterPro"/>
</dbReference>
<dbReference type="AlphaFoldDB" id="A0A1M7RM52"/>